<feature type="compositionally biased region" description="Low complexity" evidence="1">
    <location>
        <begin position="1"/>
        <end position="14"/>
    </location>
</feature>
<evidence type="ECO:0000313" key="3">
    <source>
        <dbReference type="Proteomes" id="UP000207598"/>
    </source>
</evidence>
<sequence>MGIEPAEAAGARGADGAERRARMPEAITARSIRSRCGRGWDFRDMVHAALRSGAADMTSRRMSRRLNWKVISAEAR</sequence>
<protein>
    <submittedName>
        <fullName evidence="2">Uncharacterized protein</fullName>
    </submittedName>
</protein>
<organism evidence="2 3">
    <name type="scientific">Maliponia aquimaris</name>
    <dbReference type="NCBI Taxonomy" id="1673631"/>
    <lineage>
        <taxon>Bacteria</taxon>
        <taxon>Pseudomonadati</taxon>
        <taxon>Pseudomonadota</taxon>
        <taxon>Alphaproteobacteria</taxon>
        <taxon>Rhodobacterales</taxon>
        <taxon>Paracoccaceae</taxon>
        <taxon>Maliponia</taxon>
    </lineage>
</organism>
<proteinExistence type="predicted"/>
<dbReference type="Proteomes" id="UP000207598">
    <property type="component" value="Unassembled WGS sequence"/>
</dbReference>
<dbReference type="EMBL" id="FXYF01000003">
    <property type="protein sequence ID" value="SMX37619.1"/>
    <property type="molecule type" value="Genomic_DNA"/>
</dbReference>
<gene>
    <name evidence="2" type="ORF">MAA8898_01205</name>
</gene>
<feature type="region of interest" description="Disordered" evidence="1">
    <location>
        <begin position="1"/>
        <end position="26"/>
    </location>
</feature>
<reference evidence="2 3" key="1">
    <citation type="submission" date="2017-05" db="EMBL/GenBank/DDBJ databases">
        <authorList>
            <person name="Song R."/>
            <person name="Chenine A.L."/>
            <person name="Ruprecht R.M."/>
        </authorList>
    </citation>
    <scope>NUCLEOTIDE SEQUENCE [LARGE SCALE GENOMIC DNA]</scope>
    <source>
        <strain evidence="2 3">CECT 8898</strain>
    </source>
</reference>
<keyword evidence="3" id="KW-1185">Reference proteome</keyword>
<name>A0A238K401_9RHOB</name>
<evidence type="ECO:0000313" key="2">
    <source>
        <dbReference type="EMBL" id="SMX37619.1"/>
    </source>
</evidence>
<dbReference type="AlphaFoldDB" id="A0A238K401"/>
<accession>A0A238K401</accession>
<evidence type="ECO:0000256" key="1">
    <source>
        <dbReference type="SAM" id="MobiDB-lite"/>
    </source>
</evidence>